<feature type="compositionally biased region" description="Low complexity" evidence="1">
    <location>
        <begin position="493"/>
        <end position="513"/>
    </location>
</feature>
<feature type="compositionally biased region" description="Acidic residues" evidence="1">
    <location>
        <begin position="249"/>
        <end position="269"/>
    </location>
</feature>
<dbReference type="Proteomes" id="UP001054857">
    <property type="component" value="Unassembled WGS sequence"/>
</dbReference>
<accession>A0AAD3HT40</accession>
<feature type="region of interest" description="Disordered" evidence="1">
    <location>
        <begin position="377"/>
        <end position="409"/>
    </location>
</feature>
<feature type="region of interest" description="Disordered" evidence="1">
    <location>
        <begin position="602"/>
        <end position="621"/>
    </location>
</feature>
<gene>
    <name evidence="2" type="ORF">Agub_g15460</name>
</gene>
<name>A0AAD3HT40_9CHLO</name>
<dbReference type="AlphaFoldDB" id="A0AAD3HT40"/>
<comment type="caution">
    <text evidence="2">The sequence shown here is derived from an EMBL/GenBank/DDBJ whole genome shotgun (WGS) entry which is preliminary data.</text>
</comment>
<reference evidence="2 3" key="1">
    <citation type="journal article" date="2021" name="Sci. Rep.">
        <title>Genome sequencing of the multicellular alga Astrephomene provides insights into convergent evolution of germ-soma differentiation.</title>
        <authorList>
            <person name="Yamashita S."/>
            <person name="Yamamoto K."/>
            <person name="Matsuzaki R."/>
            <person name="Suzuki S."/>
            <person name="Yamaguchi H."/>
            <person name="Hirooka S."/>
            <person name="Minakuchi Y."/>
            <person name="Miyagishima S."/>
            <person name="Kawachi M."/>
            <person name="Toyoda A."/>
            <person name="Nozaki H."/>
        </authorList>
    </citation>
    <scope>NUCLEOTIDE SEQUENCE [LARGE SCALE GENOMIC DNA]</scope>
    <source>
        <strain evidence="2 3">NIES-4017</strain>
    </source>
</reference>
<evidence type="ECO:0000313" key="2">
    <source>
        <dbReference type="EMBL" id="GFR52834.1"/>
    </source>
</evidence>
<feature type="compositionally biased region" description="Basic and acidic residues" evidence="1">
    <location>
        <begin position="109"/>
        <end position="120"/>
    </location>
</feature>
<evidence type="ECO:0000256" key="1">
    <source>
        <dbReference type="SAM" id="MobiDB-lite"/>
    </source>
</evidence>
<feature type="region of interest" description="Disordered" evidence="1">
    <location>
        <begin position="492"/>
        <end position="544"/>
    </location>
</feature>
<proteinExistence type="predicted"/>
<evidence type="ECO:0000313" key="3">
    <source>
        <dbReference type="Proteomes" id="UP001054857"/>
    </source>
</evidence>
<sequence>MIQTRLLGCSTAGSVRRSCPTGLRHLQQATISKFHTLSHQPTRRTKQKAIAAATATTQQEEVSWEDWVQEDRRRTTVRPTADPTAEPGSKSARRPSRLRTRGSSGGGDDGGKDDGERDEGFTISGGSKGGIRNRGEDSSSHRSRQRSRNRSNAQEGGVDAEPHAAAAGGSSASANTADGRQRLDAVRQDVQQDRRQGSISGSSRWGRDRGSSGSGAARALNQQLQGAGSCQELLRVLQELQGQQQDHEGGDDDAAQDSDAQDDEEDEDGSGAKGTEAPAAAAPAALTPVNVASAWVRLANLRTSAAFSSGSGGETYGRGADGGGAADADAESTVEGAACASVIRLLLGPTVAAVAQMDLRQAANTVWAVAKLEQQVASATSPPARSGKRRGSFGAGGSGGGGRSRVGRLPELLQPLQRRVLELLQPLTEKPKAAATASAEKHAGKGRTAALLDLRDAAQLWYGVATTVRHTWDEQLVSELVEATLRKMEAVVASNDNSDSTAAAETRTTRAAENGSGRYSRRPDGDDRSANEDPDSSSSSSCSTASFKERTAVAQLIFRMGALVGPNLVSEHKARLTALVDILSRDLAVSPAAAAVEGAAASGLASSTSSSPSSSSPARLDNPDCLLTGARLMRLSLPPETVRQLHDATLALPPAAAARVGRTAMARALHSAVQMGLQPSLAEAKRWQRRLVAEFSSAGGARWRSSDLSWTMLALSGVEAYVPDPAARDGMVRAVCGALREARANDATRIRAAVTAWGLRLPERERALLAQKAGAEEEADVEGG</sequence>
<feature type="compositionally biased region" description="Basic residues" evidence="1">
    <location>
        <begin position="91"/>
        <end position="100"/>
    </location>
</feature>
<feature type="non-terminal residue" evidence="2">
    <location>
        <position position="784"/>
    </location>
</feature>
<feature type="region of interest" description="Disordered" evidence="1">
    <location>
        <begin position="53"/>
        <end position="216"/>
    </location>
</feature>
<feature type="compositionally biased region" description="Gly residues" evidence="1">
    <location>
        <begin position="393"/>
        <end position="404"/>
    </location>
</feature>
<feature type="compositionally biased region" description="Low complexity" evidence="1">
    <location>
        <begin position="602"/>
        <end position="618"/>
    </location>
</feature>
<protein>
    <submittedName>
        <fullName evidence="2">Uncharacterized protein</fullName>
    </submittedName>
</protein>
<feature type="compositionally biased region" description="Basic and acidic residues" evidence="1">
    <location>
        <begin position="179"/>
        <end position="196"/>
    </location>
</feature>
<feature type="compositionally biased region" description="Low complexity" evidence="1">
    <location>
        <begin position="164"/>
        <end position="174"/>
    </location>
</feature>
<feature type="compositionally biased region" description="Basic and acidic residues" evidence="1">
    <location>
        <begin position="521"/>
        <end position="531"/>
    </location>
</feature>
<organism evidence="2 3">
    <name type="scientific">Astrephomene gubernaculifera</name>
    <dbReference type="NCBI Taxonomy" id="47775"/>
    <lineage>
        <taxon>Eukaryota</taxon>
        <taxon>Viridiplantae</taxon>
        <taxon>Chlorophyta</taxon>
        <taxon>core chlorophytes</taxon>
        <taxon>Chlorophyceae</taxon>
        <taxon>CS clade</taxon>
        <taxon>Chlamydomonadales</taxon>
        <taxon>Astrephomenaceae</taxon>
        <taxon>Astrephomene</taxon>
    </lineage>
</organism>
<dbReference type="EMBL" id="BMAR01000073">
    <property type="protein sequence ID" value="GFR52834.1"/>
    <property type="molecule type" value="Genomic_DNA"/>
</dbReference>
<feature type="region of interest" description="Disordered" evidence="1">
    <location>
        <begin position="241"/>
        <end position="281"/>
    </location>
</feature>
<keyword evidence="3" id="KW-1185">Reference proteome</keyword>